<comment type="caution">
    <text evidence="11">The sequence shown here is derived from an EMBL/GenBank/DDBJ whole genome shotgun (WGS) entry which is preliminary data.</text>
</comment>
<evidence type="ECO:0000256" key="1">
    <source>
        <dbReference type="ARBA" id="ARBA00004479"/>
    </source>
</evidence>
<evidence type="ECO:0000256" key="3">
    <source>
        <dbReference type="ARBA" id="ARBA00022729"/>
    </source>
</evidence>
<evidence type="ECO:0000256" key="4">
    <source>
        <dbReference type="ARBA" id="ARBA00022989"/>
    </source>
</evidence>
<dbReference type="GO" id="GO:0005789">
    <property type="term" value="C:endoplasmic reticulum membrane"/>
    <property type="evidence" value="ECO:0007669"/>
    <property type="project" value="TreeGrafter"/>
</dbReference>
<dbReference type="GO" id="GO:0000139">
    <property type="term" value="C:Golgi membrane"/>
    <property type="evidence" value="ECO:0007669"/>
    <property type="project" value="TreeGrafter"/>
</dbReference>
<dbReference type="CDD" id="cd06903">
    <property type="entry name" value="lectin_EMP46_EMP47"/>
    <property type="match status" value="1"/>
</dbReference>
<evidence type="ECO:0000313" key="12">
    <source>
        <dbReference type="Proteomes" id="UP000078544"/>
    </source>
</evidence>
<dbReference type="InterPro" id="IPR051136">
    <property type="entry name" value="Intracellular_Lectin-GPT"/>
</dbReference>
<keyword evidence="5 8" id="KW-0472">Membrane</keyword>
<feature type="signal peptide" evidence="9">
    <location>
        <begin position="1"/>
        <end position="21"/>
    </location>
</feature>
<dbReference type="Proteomes" id="UP000078544">
    <property type="component" value="Unassembled WGS sequence"/>
</dbReference>
<accession>A0A166P1G1</accession>
<keyword evidence="3 9" id="KW-0732">Signal</keyword>
<feature type="domain" description="L-type lectin-like" evidence="10">
    <location>
        <begin position="22"/>
        <end position="239"/>
    </location>
</feature>
<dbReference type="GO" id="GO:0005537">
    <property type="term" value="F:D-mannose binding"/>
    <property type="evidence" value="ECO:0007669"/>
    <property type="project" value="TreeGrafter"/>
</dbReference>
<feature type="region of interest" description="Disordered" evidence="7">
    <location>
        <begin position="242"/>
        <end position="276"/>
    </location>
</feature>
<feature type="coiled-coil region" evidence="6">
    <location>
        <begin position="324"/>
        <end position="351"/>
    </location>
</feature>
<dbReference type="GO" id="GO:0006888">
    <property type="term" value="P:endoplasmic reticulum to Golgi vesicle-mediated transport"/>
    <property type="evidence" value="ECO:0007669"/>
    <property type="project" value="TreeGrafter"/>
</dbReference>
<comment type="subcellular location">
    <subcellularLocation>
        <location evidence="1">Membrane</location>
        <topology evidence="1">Single-pass type I membrane protein</topology>
    </subcellularLocation>
</comment>
<evidence type="ECO:0000256" key="8">
    <source>
        <dbReference type="SAM" id="Phobius"/>
    </source>
</evidence>
<dbReference type="SUPFAM" id="SSF49899">
    <property type="entry name" value="Concanavalin A-like lectins/glucanases"/>
    <property type="match status" value="1"/>
</dbReference>
<evidence type="ECO:0000256" key="2">
    <source>
        <dbReference type="ARBA" id="ARBA00022692"/>
    </source>
</evidence>
<dbReference type="Gene3D" id="2.60.120.200">
    <property type="match status" value="1"/>
</dbReference>
<sequence length="438" mass="48763">MRFTGIPVALATLLAAGLSHAQVLINELSFGHAGRLSSTSDGQISHFTIAGQPQHPEILSNKIILTPMAPGNQRSSIWANSPLMRTTWVADVDFRASGQERAGGNLNIWFVKRGREEVGSNSVYTAGKFEGLVLVVDTHGGSGGMIRGFLNDGTVDYVSQPSVDKLAFGQCNYWYRNLGRPSQIKLRQTLSSFKVEVDGHLCFETNKVSLPPGYHFGITAATPDNPDSFEVFKLVVMSDSTVSSENKQNTHESQSSQHQPEGHHQGGQQQQPQQADDYDFSHLIPDQSADVFQSSKEQFQDLHNRLQVATHQISSVFNAVSKHHQMDEQRHEEMREAMKSLRHELSALRQIGDLHAKVKDLEGEIRGMHNEMNRKLTIHGQSVEANLRDHHRSLVQTVADHTPSHGKLMMFFVGTQVVLVAGYIGYKRRKANSPKKYL</sequence>
<keyword evidence="6" id="KW-0175">Coiled coil</keyword>
<protein>
    <submittedName>
        <fullName evidence="11">Legume-like lectin</fullName>
    </submittedName>
</protein>
<dbReference type="InterPro" id="IPR013320">
    <property type="entry name" value="ConA-like_dom_sf"/>
</dbReference>
<reference evidence="11 12" key="1">
    <citation type="journal article" date="2016" name="Genome Biol. Evol.">
        <title>Divergent and convergent evolution of fungal pathogenicity.</title>
        <authorList>
            <person name="Shang Y."/>
            <person name="Xiao G."/>
            <person name="Zheng P."/>
            <person name="Cen K."/>
            <person name="Zhan S."/>
            <person name="Wang C."/>
        </authorList>
    </citation>
    <scope>NUCLEOTIDE SEQUENCE [LARGE SCALE GENOMIC DNA]</scope>
    <source>
        <strain evidence="11 12">RCEF 2490</strain>
    </source>
</reference>
<dbReference type="PANTHER" id="PTHR12223">
    <property type="entry name" value="VESICULAR MANNOSE-BINDING LECTIN"/>
    <property type="match status" value="1"/>
</dbReference>
<evidence type="ECO:0000256" key="6">
    <source>
        <dbReference type="SAM" id="Coils"/>
    </source>
</evidence>
<proteinExistence type="predicted"/>
<dbReference type="InterPro" id="IPR005052">
    <property type="entry name" value="Lectin_leg"/>
</dbReference>
<dbReference type="OrthoDB" id="10265193at2759"/>
<evidence type="ECO:0000256" key="9">
    <source>
        <dbReference type="SAM" id="SignalP"/>
    </source>
</evidence>
<dbReference type="EMBL" id="AZGY01000012">
    <property type="protein sequence ID" value="KZZ93890.1"/>
    <property type="molecule type" value="Genomic_DNA"/>
</dbReference>
<gene>
    <name evidence="11" type="ORF">AAL_05606</name>
</gene>
<dbReference type="InterPro" id="IPR035661">
    <property type="entry name" value="EMP46/EMP47_N"/>
</dbReference>
<keyword evidence="4 8" id="KW-1133">Transmembrane helix</keyword>
<dbReference type="PROSITE" id="PS51328">
    <property type="entry name" value="L_LECTIN_LIKE"/>
    <property type="match status" value="1"/>
</dbReference>
<organism evidence="11 12">
    <name type="scientific">Moelleriella libera RCEF 2490</name>
    <dbReference type="NCBI Taxonomy" id="1081109"/>
    <lineage>
        <taxon>Eukaryota</taxon>
        <taxon>Fungi</taxon>
        <taxon>Dikarya</taxon>
        <taxon>Ascomycota</taxon>
        <taxon>Pezizomycotina</taxon>
        <taxon>Sordariomycetes</taxon>
        <taxon>Hypocreomycetidae</taxon>
        <taxon>Hypocreales</taxon>
        <taxon>Clavicipitaceae</taxon>
        <taxon>Moelleriella</taxon>
    </lineage>
</organism>
<dbReference type="PANTHER" id="PTHR12223:SF28">
    <property type="entry name" value="LECTIN, MANNOSE BINDING 1 LIKE"/>
    <property type="match status" value="1"/>
</dbReference>
<dbReference type="Pfam" id="PF03388">
    <property type="entry name" value="Lectin_leg-like"/>
    <property type="match status" value="1"/>
</dbReference>
<evidence type="ECO:0000259" key="10">
    <source>
        <dbReference type="PROSITE" id="PS51328"/>
    </source>
</evidence>
<feature type="chain" id="PRO_5007878013" evidence="9">
    <location>
        <begin position="22"/>
        <end position="438"/>
    </location>
</feature>
<keyword evidence="11" id="KW-0430">Lectin</keyword>
<keyword evidence="2 8" id="KW-0812">Transmembrane</keyword>
<dbReference type="STRING" id="1081109.A0A166P1G1"/>
<evidence type="ECO:0000256" key="5">
    <source>
        <dbReference type="ARBA" id="ARBA00023136"/>
    </source>
</evidence>
<keyword evidence="12" id="KW-1185">Reference proteome</keyword>
<dbReference type="AlphaFoldDB" id="A0A166P1G1"/>
<dbReference type="GO" id="GO:0005793">
    <property type="term" value="C:endoplasmic reticulum-Golgi intermediate compartment"/>
    <property type="evidence" value="ECO:0007669"/>
    <property type="project" value="TreeGrafter"/>
</dbReference>
<feature type="transmembrane region" description="Helical" evidence="8">
    <location>
        <begin position="408"/>
        <end position="426"/>
    </location>
</feature>
<evidence type="ECO:0000313" key="11">
    <source>
        <dbReference type="EMBL" id="KZZ93890.1"/>
    </source>
</evidence>
<dbReference type="GO" id="GO:0030134">
    <property type="term" value="C:COPII-coated ER to Golgi transport vesicle"/>
    <property type="evidence" value="ECO:0007669"/>
    <property type="project" value="TreeGrafter"/>
</dbReference>
<evidence type="ECO:0000256" key="7">
    <source>
        <dbReference type="SAM" id="MobiDB-lite"/>
    </source>
</evidence>
<name>A0A166P1G1_9HYPO</name>